<proteinExistence type="predicted"/>
<reference evidence="1 2" key="1">
    <citation type="journal article" date="2018" name="J. Microbiol.">
        <title>Aestuariibaculum marinum sp. nov., a marine bacterium isolated from seawater in South Korea.</title>
        <authorList>
            <person name="Choi J."/>
            <person name="Lee D."/>
            <person name="Jang J.H."/>
            <person name="Cha S."/>
            <person name="Seo T."/>
        </authorList>
    </citation>
    <scope>NUCLEOTIDE SEQUENCE [LARGE SCALE GENOMIC DNA]</scope>
    <source>
        <strain evidence="1 2">IP7</strain>
    </source>
</reference>
<dbReference type="RefSeq" id="WP_188224724.1">
    <property type="nucleotide sequence ID" value="NZ_JACVXD010000016.1"/>
</dbReference>
<organism evidence="1 2">
    <name type="scientific">Aestuariibaculum marinum</name>
    <dbReference type="NCBI Taxonomy" id="2683592"/>
    <lineage>
        <taxon>Bacteria</taxon>
        <taxon>Pseudomonadati</taxon>
        <taxon>Bacteroidota</taxon>
        <taxon>Flavobacteriia</taxon>
        <taxon>Flavobacteriales</taxon>
        <taxon>Flavobacteriaceae</taxon>
    </lineage>
</organism>
<name>A0A8J6U641_9FLAO</name>
<evidence type="ECO:0000313" key="2">
    <source>
        <dbReference type="Proteomes" id="UP000621516"/>
    </source>
</evidence>
<dbReference type="EMBL" id="JACVXD010000016">
    <property type="protein sequence ID" value="MBD0825432.1"/>
    <property type="molecule type" value="Genomic_DNA"/>
</dbReference>
<evidence type="ECO:0000313" key="1">
    <source>
        <dbReference type="EMBL" id="MBD0825432.1"/>
    </source>
</evidence>
<accession>A0A8J6U641</accession>
<comment type="caution">
    <text evidence="1">The sequence shown here is derived from an EMBL/GenBank/DDBJ whole genome shotgun (WGS) entry which is preliminary data.</text>
</comment>
<keyword evidence="2" id="KW-1185">Reference proteome</keyword>
<protein>
    <submittedName>
        <fullName evidence="1">Uncharacterized protein</fullName>
    </submittedName>
</protein>
<dbReference type="Proteomes" id="UP000621516">
    <property type="component" value="Unassembled WGS sequence"/>
</dbReference>
<sequence>MKRIDKFKIRKEAYSLLKGKVNYQVCQGIYYLQDFKGLTDLTKCNNLDPVIEFLSQVKPNHKFSISKGTSLKGFHSIMDLRMHLN</sequence>
<dbReference type="AlphaFoldDB" id="A0A8J6U641"/>
<gene>
    <name evidence="1" type="ORF">ICJ85_15560</name>
</gene>